<evidence type="ECO:0000256" key="7">
    <source>
        <dbReference type="RuleBase" id="RU000492"/>
    </source>
</evidence>
<gene>
    <name evidence="11" type="ORF">O9G_003566</name>
    <name evidence="12" type="ORF">ROZALSC1DRAFT_27505</name>
</gene>
<evidence type="ECO:0000256" key="2">
    <source>
        <dbReference type="ARBA" id="ARBA00022801"/>
    </source>
</evidence>
<dbReference type="PROSITE" id="PS00039">
    <property type="entry name" value="DEAD_ATP_HELICASE"/>
    <property type="match status" value="1"/>
</dbReference>
<evidence type="ECO:0000256" key="6">
    <source>
        <dbReference type="PROSITE-ProRule" id="PRU00552"/>
    </source>
</evidence>
<keyword evidence="1 7" id="KW-0547">Nucleotide-binding</keyword>
<evidence type="ECO:0000256" key="4">
    <source>
        <dbReference type="ARBA" id="ARBA00022840"/>
    </source>
</evidence>
<dbReference type="GO" id="GO:0005829">
    <property type="term" value="C:cytosol"/>
    <property type="evidence" value="ECO:0007669"/>
    <property type="project" value="TreeGrafter"/>
</dbReference>
<accession>A0A075AZZ3</accession>
<feature type="domain" description="DEAD-box RNA helicase Q" evidence="10">
    <location>
        <begin position="163"/>
        <end position="191"/>
    </location>
</feature>
<evidence type="ECO:0000256" key="5">
    <source>
        <dbReference type="ARBA" id="ARBA00022884"/>
    </source>
</evidence>
<dbReference type="InterPro" id="IPR014001">
    <property type="entry name" value="Helicase_ATP-bd"/>
</dbReference>
<dbReference type="EMBL" id="ML004994">
    <property type="protein sequence ID" value="RKP21050.1"/>
    <property type="molecule type" value="Genomic_DNA"/>
</dbReference>
<keyword evidence="4 7" id="KW-0067">ATP-binding</keyword>
<dbReference type="GO" id="GO:0016887">
    <property type="term" value="F:ATP hydrolysis activity"/>
    <property type="evidence" value="ECO:0007669"/>
    <property type="project" value="EnsemblFungi"/>
</dbReference>
<dbReference type="Gene3D" id="3.40.50.300">
    <property type="entry name" value="P-loop containing nucleotide triphosphate hydrolases"/>
    <property type="match status" value="2"/>
</dbReference>
<dbReference type="GO" id="GO:0000447">
    <property type="term" value="P:endonucleolytic cleavage in ITS1 to separate SSU-rRNA from 5.8S rRNA and LSU-rRNA from tricistronic rRNA transcript (SSU-rRNA, 5.8S rRNA, LSU-rRNA)"/>
    <property type="evidence" value="ECO:0007669"/>
    <property type="project" value="EnsemblFungi"/>
</dbReference>
<dbReference type="InterPro" id="IPR014014">
    <property type="entry name" value="RNA_helicase_DEAD_Q_motif"/>
</dbReference>
<keyword evidence="13" id="KW-1185">Reference proteome</keyword>
<dbReference type="AlphaFoldDB" id="A0A075AZZ3"/>
<feature type="domain" description="Helicase C-terminal" evidence="9">
    <location>
        <begin position="324"/>
        <end position="491"/>
    </location>
</feature>
<dbReference type="InterPro" id="IPR001650">
    <property type="entry name" value="Helicase_C-like"/>
</dbReference>
<dbReference type="GO" id="GO:0003724">
    <property type="term" value="F:RNA helicase activity"/>
    <property type="evidence" value="ECO:0007669"/>
    <property type="project" value="EnsemblFungi"/>
</dbReference>
<dbReference type="SUPFAM" id="SSF52540">
    <property type="entry name" value="P-loop containing nucleoside triphosphate hydrolases"/>
    <property type="match status" value="1"/>
</dbReference>
<dbReference type="PANTHER" id="PTHR47959">
    <property type="entry name" value="ATP-DEPENDENT RNA HELICASE RHLE-RELATED"/>
    <property type="match status" value="1"/>
</dbReference>
<dbReference type="GO" id="GO:0000480">
    <property type="term" value="P:endonucleolytic cleavage in 5'-ETS of tricistronic rRNA transcript (SSU-rRNA, 5.8S rRNA, LSU-rRNA)"/>
    <property type="evidence" value="ECO:0007669"/>
    <property type="project" value="EnsemblFungi"/>
</dbReference>
<dbReference type="Proteomes" id="UP000030755">
    <property type="component" value="Unassembled WGS sequence"/>
</dbReference>
<dbReference type="PROSITE" id="PS51194">
    <property type="entry name" value="HELICASE_CTER"/>
    <property type="match status" value="1"/>
</dbReference>
<reference evidence="11 13" key="1">
    <citation type="journal article" date="2013" name="Curr. Biol.">
        <title>Shared signatures of parasitism and phylogenomics unite Cryptomycota and microsporidia.</title>
        <authorList>
            <person name="James T.Y."/>
            <person name="Pelin A."/>
            <person name="Bonen L."/>
            <person name="Ahrendt S."/>
            <person name="Sain D."/>
            <person name="Corradi N."/>
            <person name="Stajich J.E."/>
        </authorList>
    </citation>
    <scope>NUCLEOTIDE SEQUENCE [LARGE SCALE GENOMIC DNA]</scope>
    <source>
        <strain evidence="11">CSF55</strain>
        <strain evidence="11">CSF55</strain>
    </source>
</reference>
<proteinExistence type="inferred from homology"/>
<dbReference type="Proteomes" id="UP000281549">
    <property type="component" value="Unassembled WGS sequence"/>
</dbReference>
<keyword evidence="2 7" id="KW-0378">Hydrolase</keyword>
<dbReference type="STRING" id="988480.A0A075AZZ3"/>
<evidence type="ECO:0000259" key="8">
    <source>
        <dbReference type="PROSITE" id="PS51192"/>
    </source>
</evidence>
<name>A0A075AZZ3_ROZAC</name>
<dbReference type="HOGENOM" id="CLU_003041_1_1_1"/>
<comment type="similarity">
    <text evidence="7">Belongs to the DEAD box helicase family.</text>
</comment>
<feature type="short sequence motif" description="Q motif" evidence="6">
    <location>
        <begin position="163"/>
        <end position="191"/>
    </location>
</feature>
<dbReference type="SMART" id="SM00487">
    <property type="entry name" value="DEXDc"/>
    <property type="match status" value="1"/>
</dbReference>
<dbReference type="PROSITE" id="PS51195">
    <property type="entry name" value="Q_MOTIF"/>
    <property type="match status" value="1"/>
</dbReference>
<protein>
    <submittedName>
        <fullName evidence="11">Helicase domain-containing protein</fullName>
    </submittedName>
    <submittedName>
        <fullName evidence="12">P-loop containing nucleoside triphosphate hydrolase protein</fullName>
    </submittedName>
</protein>
<dbReference type="PANTHER" id="PTHR47959:SF24">
    <property type="entry name" value="ATP-DEPENDENT RNA HELICASE"/>
    <property type="match status" value="1"/>
</dbReference>
<dbReference type="InterPro" id="IPR027417">
    <property type="entry name" value="P-loop_NTPase"/>
</dbReference>
<evidence type="ECO:0000313" key="12">
    <source>
        <dbReference type="EMBL" id="RKP21050.1"/>
    </source>
</evidence>
<keyword evidence="5" id="KW-0694">RNA-binding</keyword>
<evidence type="ECO:0000259" key="10">
    <source>
        <dbReference type="PROSITE" id="PS51195"/>
    </source>
</evidence>
<dbReference type="EMBL" id="KE560735">
    <property type="protein sequence ID" value="EPZ35848.1"/>
    <property type="molecule type" value="Genomic_DNA"/>
</dbReference>
<dbReference type="PROSITE" id="PS51192">
    <property type="entry name" value="HELICASE_ATP_BIND_1"/>
    <property type="match status" value="1"/>
</dbReference>
<dbReference type="CDD" id="cd18787">
    <property type="entry name" value="SF2_C_DEAD"/>
    <property type="match status" value="1"/>
</dbReference>
<evidence type="ECO:0000313" key="14">
    <source>
        <dbReference type="Proteomes" id="UP000281549"/>
    </source>
</evidence>
<evidence type="ECO:0000313" key="11">
    <source>
        <dbReference type="EMBL" id="EPZ35848.1"/>
    </source>
</evidence>
<dbReference type="GO" id="GO:0003723">
    <property type="term" value="F:RNA binding"/>
    <property type="evidence" value="ECO:0007669"/>
    <property type="project" value="UniProtKB-KW"/>
</dbReference>
<sequence>MEDDEEPLFEDLYSFCSSKSIYFSKKELMNAERRVLSALDWEISRPSLQSIALEIVDKISCRELNSVSKVYLTKKIQNYIDIIYSSNRKFAHHIESPTIRYSVANVAIACVLIVTGRSRMELFSKRSKSEVQDVLKKQKVISLDKNSDAIIPKDDAVKIEDIDNFEKLGLDSWLVQTLRNLSIVKPTPVQAACIKPAVLGRDVIGSAKTGQGKTAAFALPILQGLAKDPFGVYALVLTPTRYLIAEQFAAFGEGISLQTCVIVGGLDMMKQTLELSKRPHVVVATPGRLADILRSSIDAVNFNALHTLVLDEADRLFEEKFLPDLSQIFDTLPKKRQTIFDTVEKLDQRYLCVPSKVKDAYLVHLLQNDYKDKSVIIFTNKCIVTAMHSKMQQKDRIGSLAKFKGGIVPILITTDVGSRGLDIPKVQVVINYDIPNDPVDYIHRIGRTARAGRGGLAISLVSEMDISLLKSIEQKTKKQLNEVQVEERNVLSLIKKVLAARRVASSYIINSKFKKKTK</sequence>
<dbReference type="Pfam" id="PF00271">
    <property type="entry name" value="Helicase_C"/>
    <property type="match status" value="1"/>
</dbReference>
<dbReference type="GO" id="GO:0005524">
    <property type="term" value="F:ATP binding"/>
    <property type="evidence" value="ECO:0007669"/>
    <property type="project" value="UniProtKB-KW"/>
</dbReference>
<dbReference type="GO" id="GO:0000472">
    <property type="term" value="P:endonucleolytic cleavage to generate mature 5'-end of SSU-rRNA from (SSU-rRNA, 5.8S rRNA, LSU-rRNA)"/>
    <property type="evidence" value="ECO:0007669"/>
    <property type="project" value="EnsemblFungi"/>
</dbReference>
<organism evidence="11 13">
    <name type="scientific">Rozella allomycis (strain CSF55)</name>
    <dbReference type="NCBI Taxonomy" id="988480"/>
    <lineage>
        <taxon>Eukaryota</taxon>
        <taxon>Fungi</taxon>
        <taxon>Fungi incertae sedis</taxon>
        <taxon>Cryptomycota</taxon>
        <taxon>Cryptomycota incertae sedis</taxon>
        <taxon>Rozella</taxon>
    </lineage>
</organism>
<dbReference type="InterPro" id="IPR050079">
    <property type="entry name" value="DEAD_box_RNA_helicase"/>
</dbReference>
<reference evidence="12" key="3">
    <citation type="submission" date="2018-08" db="EMBL/GenBank/DDBJ databases">
        <title>Leveraging single-cell genomics to expand the Fungal Tree of Life.</title>
        <authorList>
            <consortium name="DOE Joint Genome Institute"/>
            <person name="Ahrendt S.R."/>
            <person name="Quandt C.A."/>
            <person name="Ciobanu D."/>
            <person name="Clum A."/>
            <person name="Salamov A."/>
            <person name="Andreopoulos B."/>
            <person name="Cheng J.-F."/>
            <person name="Woyke T."/>
            <person name="Pelin A."/>
            <person name="Henrissat B."/>
            <person name="Reynolds N."/>
            <person name="Benny G.L."/>
            <person name="Smith M.E."/>
            <person name="James T.Y."/>
            <person name="Grigoriev I.V."/>
        </authorList>
    </citation>
    <scope>NUCLEOTIDE SEQUENCE</scope>
    <source>
        <strain evidence="12">CSF55</strain>
    </source>
</reference>
<dbReference type="GO" id="GO:0032040">
    <property type="term" value="C:small-subunit processome"/>
    <property type="evidence" value="ECO:0007669"/>
    <property type="project" value="EnsemblFungi"/>
</dbReference>
<reference evidence="14" key="2">
    <citation type="journal article" date="2018" name="Nat. Microbiol.">
        <title>Leveraging single-cell genomics to expand the fungal tree of life.</title>
        <authorList>
            <person name="Ahrendt S.R."/>
            <person name="Quandt C.A."/>
            <person name="Ciobanu D."/>
            <person name="Clum A."/>
            <person name="Salamov A."/>
            <person name="Andreopoulos B."/>
            <person name="Cheng J.F."/>
            <person name="Woyke T."/>
            <person name="Pelin A."/>
            <person name="Henrissat B."/>
            <person name="Reynolds N.K."/>
            <person name="Benny G.L."/>
            <person name="Smith M.E."/>
            <person name="James T.Y."/>
            <person name="Grigoriev I.V."/>
        </authorList>
    </citation>
    <scope>NUCLEOTIDE SEQUENCE [LARGE SCALE GENOMIC DNA]</scope>
    <source>
        <strain evidence="14">CSF55</strain>
    </source>
</reference>
<keyword evidence="3 7" id="KW-0347">Helicase</keyword>
<dbReference type="Pfam" id="PF00270">
    <property type="entry name" value="DEAD"/>
    <property type="match status" value="1"/>
</dbReference>
<evidence type="ECO:0000259" key="9">
    <source>
        <dbReference type="PROSITE" id="PS51194"/>
    </source>
</evidence>
<dbReference type="InterPro" id="IPR011545">
    <property type="entry name" value="DEAD/DEAH_box_helicase_dom"/>
</dbReference>
<dbReference type="InterPro" id="IPR000629">
    <property type="entry name" value="RNA-helicase_DEAD-box_CS"/>
</dbReference>
<evidence type="ECO:0000256" key="3">
    <source>
        <dbReference type="ARBA" id="ARBA00022806"/>
    </source>
</evidence>
<evidence type="ECO:0000256" key="1">
    <source>
        <dbReference type="ARBA" id="ARBA00022741"/>
    </source>
</evidence>
<dbReference type="OrthoDB" id="10261904at2759"/>
<evidence type="ECO:0000313" key="13">
    <source>
        <dbReference type="Proteomes" id="UP000030755"/>
    </source>
</evidence>
<dbReference type="SMART" id="SM00490">
    <property type="entry name" value="HELICc"/>
    <property type="match status" value="1"/>
</dbReference>
<feature type="domain" description="Helicase ATP-binding" evidence="8">
    <location>
        <begin position="194"/>
        <end position="340"/>
    </location>
</feature>